<sequence length="87" mass="10081">MKQRKSEVNEVEIEPRRFTHSKRISREDPPKVNSTAARLQMEQVTCHSHFPRDTIYTTYLTASGGFPQQVINTMLPQFNCYDHVGPC</sequence>
<reference evidence="2" key="1">
    <citation type="journal article" date="2020" name="Stud. Mycol.">
        <title>101 Dothideomycetes genomes: a test case for predicting lifestyles and emergence of pathogens.</title>
        <authorList>
            <person name="Haridas S."/>
            <person name="Albert R."/>
            <person name="Binder M."/>
            <person name="Bloem J."/>
            <person name="Labutti K."/>
            <person name="Salamov A."/>
            <person name="Andreopoulos B."/>
            <person name="Baker S."/>
            <person name="Barry K."/>
            <person name="Bills G."/>
            <person name="Bluhm B."/>
            <person name="Cannon C."/>
            <person name="Castanera R."/>
            <person name="Culley D."/>
            <person name="Daum C."/>
            <person name="Ezra D."/>
            <person name="Gonzalez J."/>
            <person name="Henrissat B."/>
            <person name="Kuo A."/>
            <person name="Liang C."/>
            <person name="Lipzen A."/>
            <person name="Lutzoni F."/>
            <person name="Magnuson J."/>
            <person name="Mondo S."/>
            <person name="Nolan M."/>
            <person name="Ohm R."/>
            <person name="Pangilinan J."/>
            <person name="Park H.-J."/>
            <person name="Ramirez L."/>
            <person name="Alfaro M."/>
            <person name="Sun H."/>
            <person name="Tritt A."/>
            <person name="Yoshinaga Y."/>
            <person name="Zwiers L.-H."/>
            <person name="Turgeon B."/>
            <person name="Goodwin S."/>
            <person name="Spatafora J."/>
            <person name="Crous P."/>
            <person name="Grigoriev I."/>
        </authorList>
    </citation>
    <scope>NUCLEOTIDE SEQUENCE</scope>
    <source>
        <strain evidence="2">Tuck. ex Michener</strain>
    </source>
</reference>
<dbReference type="AlphaFoldDB" id="A0A6A6HK35"/>
<dbReference type="Proteomes" id="UP000800092">
    <property type="component" value="Unassembled WGS sequence"/>
</dbReference>
<evidence type="ECO:0000313" key="2">
    <source>
        <dbReference type="EMBL" id="KAF2238178.1"/>
    </source>
</evidence>
<proteinExistence type="predicted"/>
<gene>
    <name evidence="2" type="ORF">EV356DRAFT_339142</name>
</gene>
<organism evidence="2 3">
    <name type="scientific">Viridothelium virens</name>
    <name type="common">Speckled blister lichen</name>
    <name type="synonym">Trypethelium virens</name>
    <dbReference type="NCBI Taxonomy" id="1048519"/>
    <lineage>
        <taxon>Eukaryota</taxon>
        <taxon>Fungi</taxon>
        <taxon>Dikarya</taxon>
        <taxon>Ascomycota</taxon>
        <taxon>Pezizomycotina</taxon>
        <taxon>Dothideomycetes</taxon>
        <taxon>Dothideomycetes incertae sedis</taxon>
        <taxon>Trypetheliales</taxon>
        <taxon>Trypetheliaceae</taxon>
        <taxon>Viridothelium</taxon>
    </lineage>
</organism>
<evidence type="ECO:0000313" key="3">
    <source>
        <dbReference type="Proteomes" id="UP000800092"/>
    </source>
</evidence>
<accession>A0A6A6HK35</accession>
<evidence type="ECO:0000256" key="1">
    <source>
        <dbReference type="SAM" id="MobiDB-lite"/>
    </source>
</evidence>
<protein>
    <submittedName>
        <fullName evidence="2">Uncharacterized protein</fullName>
    </submittedName>
</protein>
<feature type="compositionally biased region" description="Basic and acidic residues" evidence="1">
    <location>
        <begin position="1"/>
        <end position="17"/>
    </location>
</feature>
<name>A0A6A6HK35_VIRVR</name>
<keyword evidence="3" id="KW-1185">Reference proteome</keyword>
<dbReference type="EMBL" id="ML991777">
    <property type="protein sequence ID" value="KAF2238178.1"/>
    <property type="molecule type" value="Genomic_DNA"/>
</dbReference>
<feature type="region of interest" description="Disordered" evidence="1">
    <location>
        <begin position="1"/>
        <end position="33"/>
    </location>
</feature>